<accession>A0ABV3ZKT6</accession>
<sequence>MRILILLIIISSTAAGQTTRAFIPKGNTPYKKYLFYLHGQLITNVGDNAINNGAPEWGRYEYSTILDSLQNRGFNIISERRMPDVNDSVYITRLANQVDTLLRNGVSVDSIIVVGASAGWPIGLFASSRLKNDKLHFVMMGGCWPDTYKDFNGIQLYGKFLSIIEKSDKHGTCFQVFENQPHIASHKELILNTGLSHGFFYKARKVWMDPVVDWLNEKAF</sequence>
<reference evidence="1 2" key="1">
    <citation type="submission" date="2023-07" db="EMBL/GenBank/DDBJ databases">
        <authorList>
            <person name="Lian W.-H."/>
        </authorList>
    </citation>
    <scope>NUCLEOTIDE SEQUENCE [LARGE SCALE GENOMIC DNA]</scope>
    <source>
        <strain evidence="1 2">SYSU DXS3180</strain>
    </source>
</reference>
<evidence type="ECO:0000313" key="1">
    <source>
        <dbReference type="EMBL" id="MEX6689059.1"/>
    </source>
</evidence>
<dbReference type="Proteomes" id="UP001560573">
    <property type="component" value="Unassembled WGS sequence"/>
</dbReference>
<evidence type="ECO:0000313" key="2">
    <source>
        <dbReference type="Proteomes" id="UP001560573"/>
    </source>
</evidence>
<organism evidence="1 2">
    <name type="scientific">Danxiaibacter flavus</name>
    <dbReference type="NCBI Taxonomy" id="3049108"/>
    <lineage>
        <taxon>Bacteria</taxon>
        <taxon>Pseudomonadati</taxon>
        <taxon>Bacteroidota</taxon>
        <taxon>Chitinophagia</taxon>
        <taxon>Chitinophagales</taxon>
        <taxon>Chitinophagaceae</taxon>
        <taxon>Danxiaibacter</taxon>
    </lineage>
</organism>
<gene>
    <name evidence="1" type="ORF">QTN47_16240</name>
</gene>
<dbReference type="RefSeq" id="WP_369330467.1">
    <property type="nucleotide sequence ID" value="NZ_JAULBC010000005.1"/>
</dbReference>
<dbReference type="EMBL" id="JAULBC010000005">
    <property type="protein sequence ID" value="MEX6689059.1"/>
    <property type="molecule type" value="Genomic_DNA"/>
</dbReference>
<dbReference type="SUPFAM" id="SSF53474">
    <property type="entry name" value="alpha/beta-Hydrolases"/>
    <property type="match status" value="1"/>
</dbReference>
<name>A0ABV3ZKT6_9BACT</name>
<comment type="caution">
    <text evidence="1">The sequence shown here is derived from an EMBL/GenBank/DDBJ whole genome shotgun (WGS) entry which is preliminary data.</text>
</comment>
<dbReference type="InterPro" id="IPR029058">
    <property type="entry name" value="AB_hydrolase_fold"/>
</dbReference>
<proteinExistence type="predicted"/>
<protein>
    <recommendedName>
        <fullName evidence="3">Alpha/beta hydrolase</fullName>
    </recommendedName>
</protein>
<evidence type="ECO:0008006" key="3">
    <source>
        <dbReference type="Google" id="ProtNLM"/>
    </source>
</evidence>
<keyword evidence="2" id="KW-1185">Reference proteome</keyword>